<evidence type="ECO:0000259" key="4">
    <source>
        <dbReference type="PROSITE" id="PS50011"/>
    </source>
</evidence>
<dbReference type="GO" id="GO:0005524">
    <property type="term" value="F:ATP binding"/>
    <property type="evidence" value="ECO:0007669"/>
    <property type="project" value="InterPro"/>
</dbReference>
<dbReference type="PROSITE" id="PS50011">
    <property type="entry name" value="PROTEIN_KINASE_DOM"/>
    <property type="match status" value="1"/>
</dbReference>
<dbReference type="SMART" id="SM00248">
    <property type="entry name" value="ANK"/>
    <property type="match status" value="8"/>
</dbReference>
<feature type="repeat" description="ANK" evidence="3">
    <location>
        <begin position="894"/>
        <end position="928"/>
    </location>
</feature>
<dbReference type="SUPFAM" id="SSF81901">
    <property type="entry name" value="HCP-like"/>
    <property type="match status" value="1"/>
</dbReference>
<keyword evidence="6" id="KW-1185">Reference proteome</keyword>
<dbReference type="InterPro" id="IPR006597">
    <property type="entry name" value="Sel1-like"/>
</dbReference>
<name>A0A9P9HCN6_FUSSL</name>
<dbReference type="SMART" id="SM00220">
    <property type="entry name" value="S_TKc"/>
    <property type="match status" value="1"/>
</dbReference>
<dbReference type="InterPro" id="IPR051165">
    <property type="entry name" value="Multifunctional_ANK_Repeat"/>
</dbReference>
<feature type="domain" description="Protein kinase" evidence="4">
    <location>
        <begin position="59"/>
        <end position="424"/>
    </location>
</feature>
<dbReference type="InterPro" id="IPR008271">
    <property type="entry name" value="Ser/Thr_kinase_AS"/>
</dbReference>
<keyword evidence="1" id="KW-0677">Repeat</keyword>
<dbReference type="PANTHER" id="PTHR24123">
    <property type="entry name" value="ANKYRIN REPEAT-CONTAINING"/>
    <property type="match status" value="1"/>
</dbReference>
<reference evidence="5" key="1">
    <citation type="journal article" date="2021" name="Nat. Commun.">
        <title>Genetic determinants of endophytism in the Arabidopsis root mycobiome.</title>
        <authorList>
            <person name="Mesny F."/>
            <person name="Miyauchi S."/>
            <person name="Thiergart T."/>
            <person name="Pickel B."/>
            <person name="Atanasova L."/>
            <person name="Karlsson M."/>
            <person name="Huettel B."/>
            <person name="Barry K.W."/>
            <person name="Haridas S."/>
            <person name="Chen C."/>
            <person name="Bauer D."/>
            <person name="Andreopoulos W."/>
            <person name="Pangilinan J."/>
            <person name="LaButti K."/>
            <person name="Riley R."/>
            <person name="Lipzen A."/>
            <person name="Clum A."/>
            <person name="Drula E."/>
            <person name="Henrissat B."/>
            <person name="Kohler A."/>
            <person name="Grigoriev I.V."/>
            <person name="Martin F.M."/>
            <person name="Hacquard S."/>
        </authorList>
    </citation>
    <scope>NUCLEOTIDE SEQUENCE</scope>
    <source>
        <strain evidence="5">FSSC 5 MPI-SDFR-AT-0091</strain>
    </source>
</reference>
<dbReference type="InterPro" id="IPR036770">
    <property type="entry name" value="Ankyrin_rpt-contain_sf"/>
</dbReference>
<dbReference type="Pfam" id="PF00023">
    <property type="entry name" value="Ank"/>
    <property type="match status" value="1"/>
</dbReference>
<dbReference type="Gene3D" id="1.25.40.20">
    <property type="entry name" value="Ankyrin repeat-containing domain"/>
    <property type="match status" value="2"/>
</dbReference>
<feature type="repeat" description="ANK" evidence="3">
    <location>
        <begin position="1109"/>
        <end position="1141"/>
    </location>
</feature>
<sequence>MTEESDSNIWDSRFDDGTVTTPIAAAGSVSRASTEAGDLLRDVMMIVRNGLPHVAHEFLRFDSHLGQGTSFEVSKEIYSNPIGEQPHFVAVKRLVMRRETDAPEESARELRAESRRLVNVKREVRVLTHPKLRSHPCLVSAIAWGWTPHTGGSKRPYLVMSYSMNGTLSHFAQNRSLNLIERRFLALDVAMGIRALHDCNIVHGDVKPDNVLVYDYSTRIEEHERHYQAKLADFGSALFQEDPSHEQAVYLGTPKYNAPEIRGLQRDQDEDKHDGLIPLFKRFQAADCYSFGLLLWETVNRGKSFIGTEDPLGELEDMFWEKENAILEKATNFFDSWKTTFEVLDKEESESRIGVFPSNPTRLEMQGLLNERRAHLDPIDAPPDEESLEVLKNTVSLCLQDSIWNRGNMHQIVEALAKGVSDLLPPGGSTTLKVLPRPREVNGSSPFLEPGYEKIRSITPDEGPYARLLRLEKTSEHLRVVPMDAPADPSLQVARLPPVKRVGTLVLTPQTHCYGPEDMFRASLNRQPPWENQCAAFEFLQHAIKTEKDEERRAQAYLQLAIMYLIGYGVADDSLKALQHLELASEHNEVARAIVGRVRRALEPEEDQEYEGDKEPAHITYRNPDIFLDGAIERIGKADEQFLTLGPIKIQSFEIFSRLVKRGKKYEPPELSDAFTDACRDGHLDAAMLLAQHCTDIYTIDTEKPNPFHWLIMFCQEEAIKVLETVASSPTKETEKKFHLKAICSLLNAEHDMTVLLPHRCLELQGTPLHWAIMAGYEDLVKAFLRLGADVNKRTNSRTTQHQDGYREHHPSFSPLDIATACHLPQIVKLLLDQGSEVYGGDFHWSFSPFHMLGYHTFPFARYMSHGRHYRAALRETIKALRGVGVDINGLDSEGETPLLVAVKNMDLEPYILEELLSSGATTGNIDDGKEGNIVTSAIMCCGHRRFSAWKIPLLLPLARDINSFRPGPRSLNALHYCAFFDAARAAEELLRWPQTDIGALNASGDMTAMSLAAQRGSLDVLALLIKNGADIEKGDAMASAICFGNIEAVKILLDAGAGIYFTLNTGTEMTILKYAVCRGSERPSYVRKCLALCPQLHEKDILDDQDDSGWTALHKATYFGDVEGVKALLSAGADPTKISAVDETPLDLATLTLQEFTDPESREFIRQNHPRIRRDIEALDAAADDFHDRVKRIEMGMVDRLDEVVELLREAELEQETGGTVPRPKRKIVRKPRVGPFVDSEMPNLSRDEFLDLLYADTKNLE</sequence>
<evidence type="ECO:0000256" key="2">
    <source>
        <dbReference type="ARBA" id="ARBA00023043"/>
    </source>
</evidence>
<organism evidence="5 6">
    <name type="scientific">Fusarium solani</name>
    <name type="common">Filamentous fungus</name>
    <dbReference type="NCBI Taxonomy" id="169388"/>
    <lineage>
        <taxon>Eukaryota</taxon>
        <taxon>Fungi</taxon>
        <taxon>Dikarya</taxon>
        <taxon>Ascomycota</taxon>
        <taxon>Pezizomycotina</taxon>
        <taxon>Sordariomycetes</taxon>
        <taxon>Hypocreomycetidae</taxon>
        <taxon>Hypocreales</taxon>
        <taxon>Nectriaceae</taxon>
        <taxon>Fusarium</taxon>
        <taxon>Fusarium solani species complex</taxon>
    </lineage>
</organism>
<protein>
    <recommendedName>
        <fullName evidence="4">Protein kinase domain-containing protein</fullName>
    </recommendedName>
</protein>
<feature type="repeat" description="ANK" evidence="3">
    <location>
        <begin position="1005"/>
        <end position="1037"/>
    </location>
</feature>
<dbReference type="PROSITE" id="PS50297">
    <property type="entry name" value="ANK_REP_REGION"/>
    <property type="match status" value="4"/>
</dbReference>
<feature type="repeat" description="ANK" evidence="3">
    <location>
        <begin position="764"/>
        <end position="796"/>
    </location>
</feature>
<dbReference type="Gene3D" id="1.10.510.10">
    <property type="entry name" value="Transferase(Phosphotransferase) domain 1"/>
    <property type="match status" value="1"/>
</dbReference>
<evidence type="ECO:0000313" key="6">
    <source>
        <dbReference type="Proteomes" id="UP000736672"/>
    </source>
</evidence>
<keyword evidence="2 3" id="KW-0040">ANK repeat</keyword>
<dbReference type="Proteomes" id="UP000736672">
    <property type="component" value="Unassembled WGS sequence"/>
</dbReference>
<evidence type="ECO:0000256" key="1">
    <source>
        <dbReference type="ARBA" id="ARBA00022737"/>
    </source>
</evidence>
<proteinExistence type="predicted"/>
<dbReference type="Pfam" id="PF12796">
    <property type="entry name" value="Ank_2"/>
    <property type="match status" value="2"/>
</dbReference>
<dbReference type="InterPro" id="IPR000719">
    <property type="entry name" value="Prot_kinase_dom"/>
</dbReference>
<gene>
    <name evidence="5" type="ORF">B0J15DRAFT_34361</name>
</gene>
<dbReference type="InterPro" id="IPR011009">
    <property type="entry name" value="Kinase-like_dom_sf"/>
</dbReference>
<dbReference type="EMBL" id="JAGTJS010000010">
    <property type="protein sequence ID" value="KAH7254657.1"/>
    <property type="molecule type" value="Genomic_DNA"/>
</dbReference>
<evidence type="ECO:0000256" key="3">
    <source>
        <dbReference type="PROSITE-ProRule" id="PRU00023"/>
    </source>
</evidence>
<dbReference type="OrthoDB" id="4062651at2759"/>
<accession>A0A9P9HCN6</accession>
<dbReference type="AlphaFoldDB" id="A0A9P9HCN6"/>
<dbReference type="GO" id="GO:0004672">
    <property type="term" value="F:protein kinase activity"/>
    <property type="evidence" value="ECO:0007669"/>
    <property type="project" value="InterPro"/>
</dbReference>
<dbReference type="SUPFAM" id="SSF56112">
    <property type="entry name" value="Protein kinase-like (PK-like)"/>
    <property type="match status" value="1"/>
</dbReference>
<dbReference type="PROSITE" id="PS00108">
    <property type="entry name" value="PROTEIN_KINASE_ST"/>
    <property type="match status" value="1"/>
</dbReference>
<comment type="caution">
    <text evidence="5">The sequence shown here is derived from an EMBL/GenBank/DDBJ whole genome shotgun (WGS) entry which is preliminary data.</text>
</comment>
<dbReference type="InterPro" id="IPR002110">
    <property type="entry name" value="Ankyrin_rpt"/>
</dbReference>
<evidence type="ECO:0000313" key="5">
    <source>
        <dbReference type="EMBL" id="KAH7254657.1"/>
    </source>
</evidence>
<dbReference type="SUPFAM" id="SSF48403">
    <property type="entry name" value="Ankyrin repeat"/>
    <property type="match status" value="2"/>
</dbReference>
<dbReference type="SMART" id="SM00671">
    <property type="entry name" value="SEL1"/>
    <property type="match status" value="1"/>
</dbReference>
<dbReference type="Pfam" id="PF00069">
    <property type="entry name" value="Pkinase"/>
    <property type="match status" value="1"/>
</dbReference>
<dbReference type="PROSITE" id="PS50088">
    <property type="entry name" value="ANK_REPEAT"/>
    <property type="match status" value="4"/>
</dbReference>
<dbReference type="PANTHER" id="PTHR24123:SF141">
    <property type="entry name" value="ANKYRIN 2, ISOFORM U"/>
    <property type="match status" value="1"/>
</dbReference>